<protein>
    <submittedName>
        <fullName evidence="1">Uncharacterized protein</fullName>
    </submittedName>
</protein>
<comment type="caution">
    <text evidence="1">The sequence shown here is derived from an EMBL/GenBank/DDBJ whole genome shotgun (WGS) entry which is preliminary data.</text>
</comment>
<dbReference type="AlphaFoldDB" id="A0A443LE35"/>
<name>A0A443LE35_9LACT</name>
<gene>
    <name evidence="1" type="ORF">EO246_06200</name>
</gene>
<proteinExistence type="predicted"/>
<evidence type="ECO:0000313" key="1">
    <source>
        <dbReference type="EMBL" id="RWR47457.1"/>
    </source>
</evidence>
<accession>A0A443LE35</accession>
<sequence>MKFKTFDLRAYHRKDETLLSFVLKGGRIPTSRILYIKKGNPFKMKITHEIAERYRVKQEIKQTEYKGFVTEGVAQLADIIEKKIILMDYHTANKKNWQDWMRIFAYEYLYDVAFNRGIRHERQRRKSKETVLSAFDIISSEDVSELSHELGINEDRLTYAVLEVISKRKNGGTP</sequence>
<reference evidence="1 2" key="1">
    <citation type="submission" date="2019-01" db="EMBL/GenBank/DDBJ databases">
        <title>Whole genome sequence of Lactococcus lactis isolated from cow milk.</title>
        <authorList>
            <person name="Sundararaman A."/>
            <person name="Tamang J.-P."/>
            <person name="Halami P."/>
        </authorList>
    </citation>
    <scope>NUCLEOTIDE SEQUENCE [LARGE SCALE GENOMIC DNA]</scope>
    <source>
        <strain evidence="1 2">C2D</strain>
    </source>
</reference>
<dbReference type="EMBL" id="SAXH01000006">
    <property type="protein sequence ID" value="RWR47457.1"/>
    <property type="molecule type" value="Genomic_DNA"/>
</dbReference>
<dbReference type="Proteomes" id="UP000285859">
    <property type="component" value="Unassembled WGS sequence"/>
</dbReference>
<organism evidence="1 2">
    <name type="scientific">Lactococcus lactis</name>
    <dbReference type="NCBI Taxonomy" id="1358"/>
    <lineage>
        <taxon>Bacteria</taxon>
        <taxon>Bacillati</taxon>
        <taxon>Bacillota</taxon>
        <taxon>Bacilli</taxon>
        <taxon>Lactobacillales</taxon>
        <taxon>Streptococcaceae</taxon>
        <taxon>Lactococcus</taxon>
    </lineage>
</organism>
<dbReference type="RefSeq" id="WP_128267795.1">
    <property type="nucleotide sequence ID" value="NZ_JACCJA010000006.1"/>
</dbReference>
<evidence type="ECO:0000313" key="2">
    <source>
        <dbReference type="Proteomes" id="UP000285859"/>
    </source>
</evidence>